<evidence type="ECO:0000259" key="6">
    <source>
        <dbReference type="Pfam" id="PF14378"/>
    </source>
</evidence>
<keyword evidence="4 5" id="KW-0472">Membrane</keyword>
<dbReference type="InterPro" id="IPR052185">
    <property type="entry name" value="IPC_Synthase-Related"/>
</dbReference>
<organism evidence="7 8">
    <name type="scientific">Tepidiforma flava</name>
    <dbReference type="NCBI Taxonomy" id="3004094"/>
    <lineage>
        <taxon>Bacteria</taxon>
        <taxon>Bacillati</taxon>
        <taxon>Chloroflexota</taxon>
        <taxon>Tepidiformia</taxon>
        <taxon>Tepidiformales</taxon>
        <taxon>Tepidiformaceae</taxon>
        <taxon>Tepidiforma</taxon>
    </lineage>
</organism>
<evidence type="ECO:0000256" key="5">
    <source>
        <dbReference type="SAM" id="Phobius"/>
    </source>
</evidence>
<evidence type="ECO:0000313" key="7">
    <source>
        <dbReference type="EMBL" id="WBL36825.1"/>
    </source>
</evidence>
<dbReference type="InterPro" id="IPR026841">
    <property type="entry name" value="Aur1/Ipt1"/>
</dbReference>
<accession>A0ABY7M8S4</accession>
<feature type="transmembrane region" description="Helical" evidence="5">
    <location>
        <begin position="21"/>
        <end position="40"/>
    </location>
</feature>
<keyword evidence="3 5" id="KW-1133">Transmembrane helix</keyword>
<protein>
    <submittedName>
        <fullName evidence="7">Phosphatase PAP2 family protein</fullName>
    </submittedName>
</protein>
<gene>
    <name evidence="7" type="ORF">O0235_04510</name>
</gene>
<dbReference type="Proteomes" id="UP001212803">
    <property type="component" value="Chromosome"/>
</dbReference>
<evidence type="ECO:0000256" key="1">
    <source>
        <dbReference type="ARBA" id="ARBA00004141"/>
    </source>
</evidence>
<dbReference type="PANTHER" id="PTHR31310:SF7">
    <property type="entry name" value="PA-PHOSPHATASE RELATED-FAMILY PROTEIN DDB_G0268928"/>
    <property type="match status" value="1"/>
</dbReference>
<evidence type="ECO:0000256" key="2">
    <source>
        <dbReference type="ARBA" id="ARBA00022692"/>
    </source>
</evidence>
<feature type="transmembrane region" description="Helical" evidence="5">
    <location>
        <begin position="120"/>
        <end position="138"/>
    </location>
</feature>
<dbReference type="RefSeq" id="WP_270057342.1">
    <property type="nucleotide sequence ID" value="NZ_CP115149.1"/>
</dbReference>
<feature type="transmembrane region" description="Helical" evidence="5">
    <location>
        <begin position="172"/>
        <end position="193"/>
    </location>
</feature>
<proteinExistence type="predicted"/>
<dbReference type="EMBL" id="CP115149">
    <property type="protein sequence ID" value="WBL36825.1"/>
    <property type="molecule type" value="Genomic_DNA"/>
</dbReference>
<feature type="transmembrane region" description="Helical" evidence="5">
    <location>
        <begin position="221"/>
        <end position="242"/>
    </location>
</feature>
<dbReference type="Pfam" id="PF14378">
    <property type="entry name" value="PAP2_3"/>
    <property type="match status" value="1"/>
</dbReference>
<dbReference type="CDD" id="cd03386">
    <property type="entry name" value="PAP2_Aur1_like"/>
    <property type="match status" value="1"/>
</dbReference>
<evidence type="ECO:0000256" key="3">
    <source>
        <dbReference type="ARBA" id="ARBA00022989"/>
    </source>
</evidence>
<feature type="transmembrane region" description="Helical" evidence="5">
    <location>
        <begin position="198"/>
        <end position="215"/>
    </location>
</feature>
<evidence type="ECO:0000256" key="4">
    <source>
        <dbReference type="ARBA" id="ARBA00023136"/>
    </source>
</evidence>
<feature type="transmembrane region" description="Helical" evidence="5">
    <location>
        <begin position="89"/>
        <end position="108"/>
    </location>
</feature>
<name>A0ABY7M8S4_9CHLR</name>
<keyword evidence="2 5" id="KW-0812">Transmembrane</keyword>
<comment type="subcellular location">
    <subcellularLocation>
        <location evidence="1">Membrane</location>
        <topology evidence="1">Multi-pass membrane protein</topology>
    </subcellularLocation>
</comment>
<reference evidence="7 8" key="1">
    <citation type="journal article" date="2023" name="ISME J.">
        <title>Thermophilic Dehalococcoidia with unusual traits shed light on an unexpected past.</title>
        <authorList>
            <person name="Palmer M."/>
            <person name="Covington J.K."/>
            <person name="Zhou E.M."/>
            <person name="Thomas S.C."/>
            <person name="Habib N."/>
            <person name="Seymour C.O."/>
            <person name="Lai D."/>
            <person name="Johnston J."/>
            <person name="Hashimi A."/>
            <person name="Jiao J.Y."/>
            <person name="Muok A.R."/>
            <person name="Liu L."/>
            <person name="Xian W.D."/>
            <person name="Zhi X.Y."/>
            <person name="Li M.M."/>
            <person name="Silva L.P."/>
            <person name="Bowen B.P."/>
            <person name="Louie K."/>
            <person name="Briegel A."/>
            <person name="Pett-Ridge J."/>
            <person name="Weber P.K."/>
            <person name="Tocheva E.I."/>
            <person name="Woyke T."/>
            <person name="Northen T.R."/>
            <person name="Mayali X."/>
            <person name="Li W.J."/>
            <person name="Hedlund B.P."/>
        </authorList>
    </citation>
    <scope>NUCLEOTIDE SEQUENCE [LARGE SCALE GENOMIC DNA]</scope>
    <source>
        <strain evidence="7 8">YIM 72310</strain>
    </source>
</reference>
<dbReference type="PANTHER" id="PTHR31310">
    <property type="match status" value="1"/>
</dbReference>
<sequence length="264" mass="29973">MSRPADRLLERSLRAWALIRRYGIYEAVVVVVAFVIYFAVRGLVVDRAGEAMVRAFNLIELEQRLHIYWELRMQSWILDSYWAIRALNWVYFWGHMPLVALLAVWLFVFHRHAYYRTRNAFLASGAIGVVIYWMFPVAPPRLVPFAGFIDTMAAFDRFGYNAQETQAFVNPFAAVPSLHFGWALLLGAVVAWVGRHPLALAFGIAWPVAMFFAVVMTGNHFILDAVLGGIVSFAGFGIALLIERWWPAIRGALTARLLALEPVE</sequence>
<feature type="domain" description="Inositolphosphotransferase Aur1/Ipt1" evidence="6">
    <location>
        <begin position="58"/>
        <end position="236"/>
    </location>
</feature>
<keyword evidence="8" id="KW-1185">Reference proteome</keyword>
<evidence type="ECO:0000313" key="8">
    <source>
        <dbReference type="Proteomes" id="UP001212803"/>
    </source>
</evidence>